<name>A0A016TT60_9BILA</name>
<dbReference type="Proteomes" id="UP000024635">
    <property type="component" value="Unassembled WGS sequence"/>
</dbReference>
<evidence type="ECO:0000313" key="3">
    <source>
        <dbReference type="Proteomes" id="UP000024635"/>
    </source>
</evidence>
<keyword evidence="1" id="KW-0732">Signal</keyword>
<accession>A0A016TT60</accession>
<dbReference type="Pfam" id="PF17641">
    <property type="entry name" value="ASPRs"/>
    <property type="match status" value="1"/>
</dbReference>
<reference evidence="3" key="1">
    <citation type="journal article" date="2015" name="Nat. Genet.">
        <title>The genome and transcriptome of the zoonotic hookworm Ancylostoma ceylanicum identify infection-specific gene families.</title>
        <authorList>
            <person name="Schwarz E.M."/>
            <person name="Hu Y."/>
            <person name="Antoshechkin I."/>
            <person name="Miller M.M."/>
            <person name="Sternberg P.W."/>
            <person name="Aroian R.V."/>
        </authorList>
    </citation>
    <scope>NUCLEOTIDE SEQUENCE</scope>
    <source>
        <strain evidence="3">HY135</strain>
    </source>
</reference>
<evidence type="ECO:0008006" key="4">
    <source>
        <dbReference type="Google" id="ProtNLM"/>
    </source>
</evidence>
<dbReference type="EMBL" id="JARK01001417">
    <property type="protein sequence ID" value="EYC05538.1"/>
    <property type="molecule type" value="Genomic_DNA"/>
</dbReference>
<sequence>MAARLWTLLWAICVLACVCNVLSCGSCSSRPSPPKCPKTDEGKLSKDVRKLIYKYVYKRAPTRPNYSCSLEKDAAKVLSHHGRPEDNEDGKTYLSLMGPWRSSFIKDAIKWWSPQLKKMDGLKSVGCFYKADETDTGIGELTCAFESS</sequence>
<comment type="caution">
    <text evidence="2">The sequence shown here is derived from an EMBL/GenBank/DDBJ whole genome shotgun (WGS) entry which is preliminary data.</text>
</comment>
<organism evidence="2 3">
    <name type="scientific">Ancylostoma ceylanicum</name>
    <dbReference type="NCBI Taxonomy" id="53326"/>
    <lineage>
        <taxon>Eukaryota</taxon>
        <taxon>Metazoa</taxon>
        <taxon>Ecdysozoa</taxon>
        <taxon>Nematoda</taxon>
        <taxon>Chromadorea</taxon>
        <taxon>Rhabditida</taxon>
        <taxon>Rhabditina</taxon>
        <taxon>Rhabditomorpha</taxon>
        <taxon>Strongyloidea</taxon>
        <taxon>Ancylostomatidae</taxon>
        <taxon>Ancylostomatinae</taxon>
        <taxon>Ancylostoma</taxon>
    </lineage>
</organism>
<gene>
    <name evidence="2" type="primary">Acey_s0081.g1431</name>
    <name evidence="2" type="synonym">ASPR-s0081.g1431</name>
    <name evidence="2" type="ORF">Y032_0081g1431</name>
</gene>
<dbReference type="InterPro" id="IPR035109">
    <property type="entry name" value="ASPR"/>
</dbReference>
<protein>
    <recommendedName>
        <fullName evidence="4">SCP domain-containing protein</fullName>
    </recommendedName>
</protein>
<proteinExistence type="predicted"/>
<evidence type="ECO:0000256" key="1">
    <source>
        <dbReference type="SAM" id="SignalP"/>
    </source>
</evidence>
<keyword evidence="3" id="KW-1185">Reference proteome</keyword>
<dbReference type="AlphaFoldDB" id="A0A016TT60"/>
<evidence type="ECO:0000313" key="2">
    <source>
        <dbReference type="EMBL" id="EYC05538.1"/>
    </source>
</evidence>
<feature type="signal peptide" evidence="1">
    <location>
        <begin position="1"/>
        <end position="23"/>
    </location>
</feature>
<feature type="chain" id="PRO_5001487560" description="SCP domain-containing protein" evidence="1">
    <location>
        <begin position="24"/>
        <end position="148"/>
    </location>
</feature>